<organism evidence="2 3">
    <name type="scientific">Actinocorallia herbida</name>
    <dbReference type="NCBI Taxonomy" id="58109"/>
    <lineage>
        <taxon>Bacteria</taxon>
        <taxon>Bacillati</taxon>
        <taxon>Actinomycetota</taxon>
        <taxon>Actinomycetes</taxon>
        <taxon>Streptosporangiales</taxon>
        <taxon>Thermomonosporaceae</taxon>
        <taxon>Actinocorallia</taxon>
    </lineage>
</organism>
<accession>A0A3N1CTX1</accession>
<evidence type="ECO:0000256" key="1">
    <source>
        <dbReference type="SAM" id="Phobius"/>
    </source>
</evidence>
<dbReference type="RefSeq" id="WP_170201361.1">
    <property type="nucleotide sequence ID" value="NZ_RJKE01000001.1"/>
</dbReference>
<keyword evidence="3" id="KW-1185">Reference proteome</keyword>
<dbReference type="AlphaFoldDB" id="A0A3N1CTX1"/>
<keyword evidence="1" id="KW-1133">Transmembrane helix</keyword>
<name>A0A3N1CTX1_9ACTN</name>
<dbReference type="EMBL" id="RJKE01000001">
    <property type="protein sequence ID" value="ROO84760.1"/>
    <property type="molecule type" value="Genomic_DNA"/>
</dbReference>
<comment type="caution">
    <text evidence="2">The sequence shown here is derived from an EMBL/GenBank/DDBJ whole genome shotgun (WGS) entry which is preliminary data.</text>
</comment>
<keyword evidence="1" id="KW-0812">Transmembrane</keyword>
<reference evidence="2 3" key="1">
    <citation type="submission" date="2018-11" db="EMBL/GenBank/DDBJ databases">
        <title>Sequencing the genomes of 1000 actinobacteria strains.</title>
        <authorList>
            <person name="Klenk H.-P."/>
        </authorList>
    </citation>
    <scope>NUCLEOTIDE SEQUENCE [LARGE SCALE GENOMIC DNA]</scope>
    <source>
        <strain evidence="2 3">DSM 44254</strain>
    </source>
</reference>
<evidence type="ECO:0000313" key="3">
    <source>
        <dbReference type="Proteomes" id="UP000272400"/>
    </source>
</evidence>
<proteinExistence type="predicted"/>
<evidence type="ECO:0000313" key="2">
    <source>
        <dbReference type="EMBL" id="ROO84760.1"/>
    </source>
</evidence>
<keyword evidence="1" id="KW-0472">Membrane</keyword>
<sequence length="51" mass="5237">MPLLVSVLGKVPESLPMAVMMPVSAILTAGALVLMARPRLGLGEPVGEPAR</sequence>
<dbReference type="Proteomes" id="UP000272400">
    <property type="component" value="Unassembled WGS sequence"/>
</dbReference>
<feature type="transmembrane region" description="Helical" evidence="1">
    <location>
        <begin position="15"/>
        <end position="35"/>
    </location>
</feature>
<protein>
    <submittedName>
        <fullName evidence="2">Uncharacterized protein</fullName>
    </submittedName>
</protein>
<gene>
    <name evidence="2" type="ORF">EDD29_2288</name>
</gene>